<dbReference type="Gene3D" id="3.40.630.10">
    <property type="entry name" value="Zn peptidases"/>
    <property type="match status" value="1"/>
</dbReference>
<dbReference type="PIRSF" id="PIRSF037226">
    <property type="entry name" value="Amidohydrolase_ACY1L2_prd"/>
    <property type="match status" value="1"/>
</dbReference>
<dbReference type="SUPFAM" id="SSF53187">
    <property type="entry name" value="Zn-dependent exopeptidases"/>
    <property type="match status" value="1"/>
</dbReference>
<keyword evidence="3" id="KW-0378">Hydrolase</keyword>
<dbReference type="Proteomes" id="UP000245283">
    <property type="component" value="Unassembled WGS sequence"/>
</dbReference>
<dbReference type="InterPro" id="IPR002933">
    <property type="entry name" value="Peptidase_M20"/>
</dbReference>
<evidence type="ECO:0000313" key="3">
    <source>
        <dbReference type="EMBL" id="PWF24436.1"/>
    </source>
</evidence>
<dbReference type="InterPro" id="IPR017439">
    <property type="entry name" value="Amidohydrolase"/>
</dbReference>
<evidence type="ECO:0000259" key="2">
    <source>
        <dbReference type="Pfam" id="PF07687"/>
    </source>
</evidence>
<dbReference type="PANTHER" id="PTHR30575:SF0">
    <property type="entry name" value="XAA-ARG DIPEPTIDASE"/>
    <property type="match status" value="1"/>
</dbReference>
<dbReference type="GO" id="GO:0071713">
    <property type="term" value="F:para-aminobenzoyl-glutamate hydrolase activity"/>
    <property type="evidence" value="ECO:0007669"/>
    <property type="project" value="TreeGrafter"/>
</dbReference>
<dbReference type="InterPro" id="IPR011650">
    <property type="entry name" value="Peptidase_M20_dimer"/>
</dbReference>
<protein>
    <recommendedName>
        <fullName evidence="1">Peptidase M20 domain-containing protein 2</fullName>
    </recommendedName>
</protein>
<gene>
    <name evidence="3" type="ORF">DD236_11515</name>
</gene>
<dbReference type="PANTHER" id="PTHR30575">
    <property type="entry name" value="PEPTIDASE M20"/>
    <property type="match status" value="1"/>
</dbReference>
<comment type="similarity">
    <text evidence="1">Belongs to the peptidase M20A family.</text>
</comment>
<accession>A0A2V1JZQ3</accession>
<dbReference type="AlphaFoldDB" id="A0A2V1JZQ3"/>
<dbReference type="Pfam" id="PF07687">
    <property type="entry name" value="M20_dimer"/>
    <property type="match status" value="1"/>
</dbReference>
<dbReference type="Gene3D" id="3.30.70.360">
    <property type="match status" value="1"/>
</dbReference>
<dbReference type="GO" id="GO:0046657">
    <property type="term" value="P:folic acid catabolic process"/>
    <property type="evidence" value="ECO:0007669"/>
    <property type="project" value="TreeGrafter"/>
</dbReference>
<dbReference type="InterPro" id="IPR052030">
    <property type="entry name" value="Peptidase_M20/M20A_hydrolases"/>
</dbReference>
<sequence length="405" mass="42964">MSGMAVEQAKDIAQEEILKHKDAILELNHEIHADPELSWEEFRAMERIASFLRNRGFDVTTGVYGCETSFEAVIGSGDLTVTLCSEYDALPAIGHGCGHNVIATIGVGAAIALAPLVEDAGITLKLLGTPAEEHGGGKVTMLREGAWEDSDFSMMVHGMAGADISAHVKQYTAVDRFRVTYHGQGAHAAAAPWAGKNALSAASIALHAIALLRQHMPSDVNMNGYISESGHVTNIIPEKAVVEMEVRALDIDTWRDAKARVLKCFEAGALAAGCTWEWEAVEYAYAPVDQDEKLADLWDANLAGLGRELVPGSGLGGGSTDMGNVTQVLPAIHSVIAFLGQEAALHTREFAAAARTEAADQATIDAGTALAFTALDVALTPELRKHYQDLKAARPAGTTTVTLEA</sequence>
<dbReference type="InterPro" id="IPR017144">
    <property type="entry name" value="Xaa-Arg_dipeptidase"/>
</dbReference>
<dbReference type="NCBIfam" id="TIGR01891">
    <property type="entry name" value="amidohydrolases"/>
    <property type="match status" value="1"/>
</dbReference>
<dbReference type="GO" id="GO:0005737">
    <property type="term" value="C:cytoplasm"/>
    <property type="evidence" value="ECO:0007669"/>
    <property type="project" value="TreeGrafter"/>
</dbReference>
<keyword evidence="4" id="KW-1185">Reference proteome</keyword>
<organism evidence="3 4">
    <name type="scientific">Ancrocorticia populi</name>
    <dbReference type="NCBI Taxonomy" id="2175228"/>
    <lineage>
        <taxon>Bacteria</taxon>
        <taxon>Bacillati</taxon>
        <taxon>Actinomycetota</taxon>
        <taxon>Actinomycetes</taxon>
        <taxon>Actinomycetales</taxon>
        <taxon>Actinomycetaceae</taxon>
        <taxon>Ancrocorticia</taxon>
    </lineage>
</organism>
<dbReference type="Pfam" id="PF01546">
    <property type="entry name" value="Peptidase_M20"/>
    <property type="match status" value="1"/>
</dbReference>
<dbReference type="OrthoDB" id="9781032at2"/>
<proteinExistence type="inferred from homology"/>
<dbReference type="FunFam" id="3.30.70.360:FF:000004">
    <property type="entry name" value="Peptidase M20 domain-containing protein 2"/>
    <property type="match status" value="1"/>
</dbReference>
<evidence type="ECO:0000256" key="1">
    <source>
        <dbReference type="PIRNR" id="PIRNR037226"/>
    </source>
</evidence>
<comment type="caution">
    <text evidence="3">The sequence shown here is derived from an EMBL/GenBank/DDBJ whole genome shotgun (WGS) entry which is preliminary data.</text>
</comment>
<dbReference type="EMBL" id="QETB01000007">
    <property type="protein sequence ID" value="PWF24436.1"/>
    <property type="molecule type" value="Genomic_DNA"/>
</dbReference>
<dbReference type="SUPFAM" id="SSF55031">
    <property type="entry name" value="Bacterial exopeptidase dimerisation domain"/>
    <property type="match status" value="1"/>
</dbReference>
<reference evidence="4" key="1">
    <citation type="submission" date="2018-05" db="EMBL/GenBank/DDBJ databases">
        <authorList>
            <person name="Li Y."/>
        </authorList>
    </citation>
    <scope>NUCLEOTIDE SEQUENCE [LARGE SCALE GENOMIC DNA]</scope>
    <source>
        <strain evidence="4">sk1b4</strain>
    </source>
</reference>
<evidence type="ECO:0000313" key="4">
    <source>
        <dbReference type="Proteomes" id="UP000245283"/>
    </source>
</evidence>
<dbReference type="GO" id="GO:0016805">
    <property type="term" value="F:dipeptidase activity"/>
    <property type="evidence" value="ECO:0007669"/>
    <property type="project" value="InterPro"/>
</dbReference>
<feature type="domain" description="Peptidase M20 dimerisation" evidence="2">
    <location>
        <begin position="177"/>
        <end position="267"/>
    </location>
</feature>
<dbReference type="InterPro" id="IPR036264">
    <property type="entry name" value="Bact_exopeptidase_dim_dom"/>
</dbReference>
<name>A0A2V1JZQ3_9ACTO</name>